<comment type="catalytic activity">
    <reaction evidence="9 10">
        <text>tRNA(His) + L-histidine + ATP = L-histidyl-tRNA(His) + AMP + diphosphate + H(+)</text>
        <dbReference type="Rhea" id="RHEA:17313"/>
        <dbReference type="Rhea" id="RHEA-COMP:9665"/>
        <dbReference type="Rhea" id="RHEA-COMP:9689"/>
        <dbReference type="ChEBI" id="CHEBI:15378"/>
        <dbReference type="ChEBI" id="CHEBI:30616"/>
        <dbReference type="ChEBI" id="CHEBI:33019"/>
        <dbReference type="ChEBI" id="CHEBI:57595"/>
        <dbReference type="ChEBI" id="CHEBI:78442"/>
        <dbReference type="ChEBI" id="CHEBI:78527"/>
        <dbReference type="ChEBI" id="CHEBI:456215"/>
        <dbReference type="EC" id="6.1.1.21"/>
    </reaction>
</comment>
<dbReference type="SUPFAM" id="SSF55681">
    <property type="entry name" value="Class II aaRS and biotin synthetases"/>
    <property type="match status" value="1"/>
</dbReference>
<dbReference type="InterPro" id="IPR004516">
    <property type="entry name" value="HisRS/HisZ"/>
</dbReference>
<dbReference type="Gene3D" id="3.30.930.10">
    <property type="entry name" value="Bira Bifunctional Protein, Domain 2"/>
    <property type="match status" value="1"/>
</dbReference>
<evidence type="ECO:0000256" key="10">
    <source>
        <dbReference type="HAMAP-Rule" id="MF_00127"/>
    </source>
</evidence>
<feature type="domain" description="Aminoacyl-transfer RNA synthetases class-II family profile" evidence="12">
    <location>
        <begin position="23"/>
        <end position="331"/>
    </location>
</feature>
<evidence type="ECO:0000256" key="11">
    <source>
        <dbReference type="PIRSR" id="PIRSR001549-1"/>
    </source>
</evidence>
<accession>A0A2H4VQA6</accession>
<dbReference type="NCBIfam" id="TIGR00443">
    <property type="entry name" value="hisZ_biosyn_reg"/>
    <property type="match status" value="1"/>
</dbReference>
<organism evidence="13 14">
    <name type="scientific">Methanobacterium subterraneum</name>
    <dbReference type="NCBI Taxonomy" id="59277"/>
    <lineage>
        <taxon>Archaea</taxon>
        <taxon>Methanobacteriati</taxon>
        <taxon>Methanobacteriota</taxon>
        <taxon>Methanomada group</taxon>
        <taxon>Methanobacteria</taxon>
        <taxon>Methanobacteriales</taxon>
        <taxon>Methanobacteriaceae</taxon>
        <taxon>Methanobacterium</taxon>
    </lineage>
</organism>
<keyword evidence="4 10" id="KW-0436">Ligase</keyword>
<dbReference type="GO" id="GO:0006427">
    <property type="term" value="P:histidyl-tRNA aminoacylation"/>
    <property type="evidence" value="ECO:0007669"/>
    <property type="project" value="UniProtKB-UniRule"/>
</dbReference>
<evidence type="ECO:0000259" key="12">
    <source>
        <dbReference type="PROSITE" id="PS50862"/>
    </source>
</evidence>
<dbReference type="InterPro" id="IPR004517">
    <property type="entry name" value="HisZ"/>
</dbReference>
<dbReference type="PIRSF" id="PIRSF001549">
    <property type="entry name" value="His-tRNA_synth"/>
    <property type="match status" value="1"/>
</dbReference>
<reference evidence="13 14" key="1">
    <citation type="submission" date="2016-10" db="EMBL/GenBank/DDBJ databases">
        <title>Comparative genomics between deep and shallow subseafloor isolates.</title>
        <authorList>
            <person name="Ishii S."/>
            <person name="Miller J.R."/>
            <person name="Sutton G."/>
            <person name="Suzuki S."/>
            <person name="Methe B."/>
            <person name="Inagaki F."/>
            <person name="Imachi H."/>
        </authorList>
    </citation>
    <scope>NUCLEOTIDE SEQUENCE [LARGE SCALE GENOMIC DNA]</scope>
    <source>
        <strain evidence="13 14">A8p</strain>
    </source>
</reference>
<dbReference type="Proteomes" id="UP000232631">
    <property type="component" value="Chromosome"/>
</dbReference>
<keyword evidence="5 10" id="KW-0547">Nucleotide-binding</keyword>
<proteinExistence type="inferred from homology"/>
<dbReference type="Pfam" id="PF03129">
    <property type="entry name" value="HGTP_anticodon"/>
    <property type="match status" value="1"/>
</dbReference>
<sequence>MELQKPRGTRDFLFKEMKERKLVENTMREVFETYGYQEIKTPIFEDLSLFTLKSGEGIIEEIYHFQDKGGRDLALRPELTAPVARIYLNQLQKAPKPIKMYYFGSCFRYERPQAGRFRQFWQLGCELIGGKSPDSEAEIIAMAAHCLEELKLKDYQIHLGNLGILRGILSQDSISAEHQDQIMAMIDKGDAEELEKLLNGIEIPETSKNILLELIGMRGHQEIINNVKNILNDYPDALKSLEELESLLIMLKAFGFTDYIVNLGIARGLDYYTGTVFEIYVEGLGAQKQISGGGTYNLIEVFGGEKVESTGFAFGFDRVMEALKIQNPRIPGEERVDVFVAPISAEMKLNAFEIAQNLRKCGISTDVELVGRKLKKILSFAANSGAKFVVLIGARELEEGKVTIKDMTSGEQEQVSIEMVSDVLLNQINNEE</sequence>
<dbReference type="CDD" id="cd00859">
    <property type="entry name" value="HisRS_anticodon"/>
    <property type="match status" value="1"/>
</dbReference>
<feature type="binding site" evidence="11">
    <location>
        <begin position="271"/>
        <end position="272"/>
    </location>
    <ligand>
        <name>L-histidine</name>
        <dbReference type="ChEBI" id="CHEBI:57595"/>
    </ligand>
</feature>
<dbReference type="GO" id="GO:0000105">
    <property type="term" value="P:L-histidine biosynthetic process"/>
    <property type="evidence" value="ECO:0007669"/>
    <property type="project" value="InterPro"/>
</dbReference>
<keyword evidence="6 10" id="KW-0067">ATP-binding</keyword>
<dbReference type="PANTHER" id="PTHR43707:SF1">
    <property type="entry name" value="HISTIDINE--TRNA LIGASE, MITOCHONDRIAL-RELATED"/>
    <property type="match status" value="1"/>
</dbReference>
<feature type="binding site" evidence="11">
    <location>
        <position position="122"/>
    </location>
    <ligand>
        <name>L-histidine</name>
        <dbReference type="ChEBI" id="CHEBI:57595"/>
    </ligand>
</feature>
<dbReference type="InterPro" id="IPR006195">
    <property type="entry name" value="aa-tRNA-synth_II"/>
</dbReference>
<comment type="subcellular location">
    <subcellularLocation>
        <location evidence="1 10">Cytoplasm</location>
    </subcellularLocation>
</comment>
<dbReference type="CDD" id="cd00773">
    <property type="entry name" value="HisRS-like_core"/>
    <property type="match status" value="1"/>
</dbReference>
<evidence type="ECO:0000256" key="3">
    <source>
        <dbReference type="ARBA" id="ARBA00022490"/>
    </source>
</evidence>
<dbReference type="KEGG" id="msub:BK009_05815"/>
<feature type="binding site" evidence="11">
    <location>
        <position position="267"/>
    </location>
    <ligand>
        <name>L-histidine</name>
        <dbReference type="ChEBI" id="CHEBI:57595"/>
    </ligand>
</feature>
<dbReference type="Gene3D" id="3.40.50.800">
    <property type="entry name" value="Anticodon-binding domain"/>
    <property type="match status" value="1"/>
</dbReference>
<dbReference type="HAMAP" id="MF_00125">
    <property type="entry name" value="HisZ"/>
    <property type="match status" value="1"/>
</dbReference>
<keyword evidence="14" id="KW-1185">Reference proteome</keyword>
<keyword evidence="7 10" id="KW-0648">Protein biosynthesis</keyword>
<dbReference type="InterPro" id="IPR015807">
    <property type="entry name" value="His-tRNA-ligase"/>
</dbReference>
<feature type="binding site" evidence="11">
    <location>
        <position position="108"/>
    </location>
    <ligand>
        <name>L-histidine</name>
        <dbReference type="ChEBI" id="CHEBI:57595"/>
    </ligand>
</feature>
<dbReference type="HAMAP" id="MF_00127">
    <property type="entry name" value="His_tRNA_synth"/>
    <property type="match status" value="1"/>
</dbReference>
<dbReference type="EC" id="6.1.1.21" evidence="10"/>
<dbReference type="InterPro" id="IPR033656">
    <property type="entry name" value="HisRS_anticodon"/>
</dbReference>
<keyword evidence="8 10" id="KW-0030">Aminoacyl-tRNA synthetase</keyword>
<evidence type="ECO:0000256" key="1">
    <source>
        <dbReference type="ARBA" id="ARBA00004496"/>
    </source>
</evidence>
<dbReference type="EMBL" id="CP017768">
    <property type="protein sequence ID" value="AUB60240.1"/>
    <property type="molecule type" value="Genomic_DNA"/>
</dbReference>
<evidence type="ECO:0000256" key="4">
    <source>
        <dbReference type="ARBA" id="ARBA00022598"/>
    </source>
</evidence>
<dbReference type="Pfam" id="PF13393">
    <property type="entry name" value="tRNA-synt_His"/>
    <property type="match status" value="1"/>
</dbReference>
<dbReference type="GO" id="GO:0005524">
    <property type="term" value="F:ATP binding"/>
    <property type="evidence" value="ECO:0007669"/>
    <property type="project" value="UniProtKB-UniRule"/>
</dbReference>
<dbReference type="PROSITE" id="PS50862">
    <property type="entry name" value="AA_TRNA_LIGASE_II"/>
    <property type="match status" value="1"/>
</dbReference>
<dbReference type="GO" id="GO:0004821">
    <property type="term" value="F:histidine-tRNA ligase activity"/>
    <property type="evidence" value="ECO:0007669"/>
    <property type="project" value="UniProtKB-UniRule"/>
</dbReference>
<evidence type="ECO:0000256" key="2">
    <source>
        <dbReference type="ARBA" id="ARBA00008226"/>
    </source>
</evidence>
<dbReference type="GO" id="GO:0005737">
    <property type="term" value="C:cytoplasm"/>
    <property type="evidence" value="ECO:0007669"/>
    <property type="project" value="UniProtKB-SubCell"/>
</dbReference>
<dbReference type="InterPro" id="IPR036621">
    <property type="entry name" value="Anticodon-bd_dom_sf"/>
</dbReference>
<protein>
    <recommendedName>
        <fullName evidence="10">Histidine--tRNA ligase</fullName>
        <ecNumber evidence="10">6.1.1.21</ecNumber>
    </recommendedName>
    <alternativeName>
        <fullName evidence="10">Histidyl-tRNA synthetase</fullName>
        <shortName evidence="10">HisRS</shortName>
    </alternativeName>
</protein>
<feature type="binding site" evidence="11">
    <location>
        <begin position="78"/>
        <end position="80"/>
    </location>
    <ligand>
        <name>L-histidine</name>
        <dbReference type="ChEBI" id="CHEBI:57595"/>
    </ligand>
</feature>
<dbReference type="InterPro" id="IPR041715">
    <property type="entry name" value="HisRS-like_core"/>
</dbReference>
<evidence type="ECO:0000256" key="8">
    <source>
        <dbReference type="ARBA" id="ARBA00023146"/>
    </source>
</evidence>
<keyword evidence="3 10" id="KW-0963">Cytoplasm</keyword>
<dbReference type="AlphaFoldDB" id="A0A2H4VQA6"/>
<evidence type="ECO:0000256" key="9">
    <source>
        <dbReference type="ARBA" id="ARBA00047639"/>
    </source>
</evidence>
<gene>
    <name evidence="10" type="primary">hisS</name>
    <name evidence="13" type="ORF">BK009_05815</name>
</gene>
<evidence type="ECO:0000256" key="5">
    <source>
        <dbReference type="ARBA" id="ARBA00022741"/>
    </source>
</evidence>
<dbReference type="GeneID" id="35122628"/>
<name>A0A2H4VQA6_9EURY</name>
<dbReference type="PANTHER" id="PTHR43707">
    <property type="entry name" value="HISTIDYL-TRNA SYNTHETASE"/>
    <property type="match status" value="1"/>
</dbReference>
<dbReference type="InterPro" id="IPR045864">
    <property type="entry name" value="aa-tRNA-synth_II/BPL/LPL"/>
</dbReference>
<evidence type="ECO:0000256" key="7">
    <source>
        <dbReference type="ARBA" id="ARBA00022917"/>
    </source>
</evidence>
<comment type="similarity">
    <text evidence="2 10">Belongs to the class-II aminoacyl-tRNA synthetase family.</text>
</comment>
<evidence type="ECO:0000313" key="13">
    <source>
        <dbReference type="EMBL" id="AUB60240.1"/>
    </source>
</evidence>
<evidence type="ECO:0000313" key="14">
    <source>
        <dbReference type="Proteomes" id="UP000232631"/>
    </source>
</evidence>
<dbReference type="NCBIfam" id="TIGR00442">
    <property type="entry name" value="hisS"/>
    <property type="match status" value="1"/>
</dbReference>
<feature type="binding site" evidence="11">
    <location>
        <position position="126"/>
    </location>
    <ligand>
        <name>L-histidine</name>
        <dbReference type="ChEBI" id="CHEBI:57595"/>
    </ligand>
</feature>
<dbReference type="InterPro" id="IPR004154">
    <property type="entry name" value="Anticodon-bd"/>
</dbReference>
<dbReference type="RefSeq" id="WP_100906907.1">
    <property type="nucleotide sequence ID" value="NZ_CP017768.1"/>
</dbReference>
<dbReference type="SUPFAM" id="SSF52954">
    <property type="entry name" value="Class II aaRS ABD-related"/>
    <property type="match status" value="1"/>
</dbReference>
<evidence type="ECO:0000256" key="6">
    <source>
        <dbReference type="ARBA" id="ARBA00022840"/>
    </source>
</evidence>